<dbReference type="EMBL" id="JAAIKT010000042">
    <property type="protein sequence ID" value="NEW74353.1"/>
    <property type="molecule type" value="Genomic_DNA"/>
</dbReference>
<proteinExistence type="predicted"/>
<reference evidence="2" key="1">
    <citation type="submission" date="2020-02" db="EMBL/GenBank/DDBJ databases">
        <title>A new Streptomyces sp. for controlling soil-borne diseases.</title>
        <authorList>
            <person name="Li X."/>
            <person name="Tian Y."/>
            <person name="Gao K."/>
        </authorList>
    </citation>
    <scope>NUCLEOTIDE SEQUENCE [LARGE SCALE GENOMIC DNA]</scope>
    <source>
        <strain evidence="2">0250</strain>
    </source>
</reference>
<name>A0A6G4ALV5_9ACTN</name>
<evidence type="ECO:0000313" key="3">
    <source>
        <dbReference type="Proteomes" id="UP000476310"/>
    </source>
</evidence>
<keyword evidence="3" id="KW-1185">Reference proteome</keyword>
<sequence length="68" mass="7609">MSGHELSPAANRHFSIPTLNEAVADLVNAHARLDISQAWGDVLHGRRGRHPHGHLPQQTRRARPSFCR</sequence>
<dbReference type="Proteomes" id="UP000476310">
    <property type="component" value="Unassembled WGS sequence"/>
</dbReference>
<accession>A0A6G4ALV5</accession>
<evidence type="ECO:0000256" key="1">
    <source>
        <dbReference type="SAM" id="MobiDB-lite"/>
    </source>
</evidence>
<organism evidence="2 3">
    <name type="scientific">Streptomyces rhizosphaericus</name>
    <dbReference type="NCBI Taxonomy" id="114699"/>
    <lineage>
        <taxon>Bacteria</taxon>
        <taxon>Bacillati</taxon>
        <taxon>Actinomycetota</taxon>
        <taxon>Actinomycetes</taxon>
        <taxon>Kitasatosporales</taxon>
        <taxon>Streptomycetaceae</taxon>
        <taxon>Streptomyces</taxon>
        <taxon>Streptomyces violaceusniger group</taxon>
    </lineage>
</organism>
<feature type="region of interest" description="Disordered" evidence="1">
    <location>
        <begin position="44"/>
        <end position="68"/>
    </location>
</feature>
<dbReference type="AlphaFoldDB" id="A0A6G4ALV5"/>
<protein>
    <submittedName>
        <fullName evidence="2">Transposase</fullName>
    </submittedName>
</protein>
<gene>
    <name evidence="2" type="ORF">G4H13_29315</name>
</gene>
<comment type="caution">
    <text evidence="2">The sequence shown here is derived from an EMBL/GenBank/DDBJ whole genome shotgun (WGS) entry which is preliminary data.</text>
</comment>
<evidence type="ECO:0000313" key="2">
    <source>
        <dbReference type="EMBL" id="NEW74353.1"/>
    </source>
</evidence>
<dbReference type="RefSeq" id="WP_164431987.1">
    <property type="nucleotide sequence ID" value="NZ_JAAIKT010000042.1"/>
</dbReference>